<feature type="transmembrane region" description="Helical" evidence="5">
    <location>
        <begin position="74"/>
        <end position="98"/>
    </location>
</feature>
<dbReference type="EC" id="3.4.21.105" evidence="8"/>
<dbReference type="EMBL" id="JBHUPB010000006">
    <property type="protein sequence ID" value="MFD2967428.1"/>
    <property type="molecule type" value="Genomic_DNA"/>
</dbReference>
<feature type="transmembrane region" description="Helical" evidence="5">
    <location>
        <begin position="167"/>
        <end position="190"/>
    </location>
</feature>
<feature type="transmembrane region" description="Helical" evidence="5">
    <location>
        <begin position="20"/>
        <end position="38"/>
    </location>
</feature>
<protein>
    <submittedName>
        <fullName evidence="8">Rhomboid family intramembrane serine protease</fullName>
        <ecNumber evidence="8">3.4.21.105</ecNumber>
    </submittedName>
</protein>
<dbReference type="GO" id="GO:0008233">
    <property type="term" value="F:peptidase activity"/>
    <property type="evidence" value="ECO:0007669"/>
    <property type="project" value="UniProtKB-KW"/>
</dbReference>
<evidence type="ECO:0000313" key="9">
    <source>
        <dbReference type="Proteomes" id="UP001597525"/>
    </source>
</evidence>
<dbReference type="InterPro" id="IPR035952">
    <property type="entry name" value="Rhomboid-like_sf"/>
</dbReference>
<feature type="transmembrane region" description="Helical" evidence="5">
    <location>
        <begin position="140"/>
        <end position="160"/>
    </location>
</feature>
<keyword evidence="3 5" id="KW-1133">Transmembrane helix</keyword>
<dbReference type="Pfam" id="PF20216">
    <property type="entry name" value="DUF6576"/>
    <property type="match status" value="1"/>
</dbReference>
<evidence type="ECO:0000259" key="7">
    <source>
        <dbReference type="Pfam" id="PF20216"/>
    </source>
</evidence>
<dbReference type="Proteomes" id="UP001597525">
    <property type="component" value="Unassembled WGS sequence"/>
</dbReference>
<evidence type="ECO:0000256" key="3">
    <source>
        <dbReference type="ARBA" id="ARBA00022989"/>
    </source>
</evidence>
<proteinExistence type="predicted"/>
<dbReference type="Pfam" id="PF01694">
    <property type="entry name" value="Rhomboid"/>
    <property type="match status" value="1"/>
</dbReference>
<dbReference type="InterPro" id="IPR022764">
    <property type="entry name" value="Peptidase_S54_rhomboid_dom"/>
</dbReference>
<dbReference type="RefSeq" id="WP_320186217.1">
    <property type="nucleotide sequence ID" value="NZ_CP138332.1"/>
</dbReference>
<feature type="domain" description="Peptidase S54 rhomboid" evidence="6">
    <location>
        <begin position="69"/>
        <end position="209"/>
    </location>
</feature>
<sequence length="291" mass="33228">MKESALKTFWRDTYQGQSPVPFIISVQVLLFVLIHLFELIQDIGLVNFSLYNYVSNELTLPLSFLQFIEQPWSLLSYSFVYTGLLSLIFDCLWLFWMGNTFLNFLNRRQFLFVYISSILVGGLIYPALGMIPVFQHSTQLSFQGASFALGALVASIATLVPRSEIRLILFGNVSLKNIALVYVVLSVIFIGLVNKAGAITFLFIALWGLLFTRALQQGNDFSLFFQLRKRSKLKVVYKGKVSKSTYTYRHQSDLPNQEEIDEILDKISVEGYESLTSQEKEVLFKASKDEQ</sequence>
<feature type="domain" description="DUF6576" evidence="7">
    <location>
        <begin position="256"/>
        <end position="288"/>
    </location>
</feature>
<comment type="caution">
    <text evidence="8">The sequence shown here is derived from an EMBL/GenBank/DDBJ whole genome shotgun (WGS) entry which is preliminary data.</text>
</comment>
<comment type="subcellular location">
    <subcellularLocation>
        <location evidence="1">Membrane</location>
        <topology evidence="1">Multi-pass membrane protein</topology>
    </subcellularLocation>
</comment>
<dbReference type="Gene3D" id="1.20.1540.10">
    <property type="entry name" value="Rhomboid-like"/>
    <property type="match status" value="1"/>
</dbReference>
<reference evidence="9" key="1">
    <citation type="journal article" date="2019" name="Int. J. Syst. Evol. Microbiol.">
        <title>The Global Catalogue of Microorganisms (GCM) 10K type strain sequencing project: providing services to taxonomists for standard genome sequencing and annotation.</title>
        <authorList>
            <consortium name="The Broad Institute Genomics Platform"/>
            <consortium name="The Broad Institute Genome Sequencing Center for Infectious Disease"/>
            <person name="Wu L."/>
            <person name="Ma J."/>
        </authorList>
    </citation>
    <scope>NUCLEOTIDE SEQUENCE [LARGE SCALE GENOMIC DNA]</scope>
    <source>
        <strain evidence="9">KCTC 22814</strain>
    </source>
</reference>
<evidence type="ECO:0000313" key="8">
    <source>
        <dbReference type="EMBL" id="MFD2967428.1"/>
    </source>
</evidence>
<dbReference type="SUPFAM" id="SSF144091">
    <property type="entry name" value="Rhomboid-like"/>
    <property type="match status" value="1"/>
</dbReference>
<gene>
    <name evidence="8" type="ORF">ACFS7Y_08515</name>
</gene>
<keyword evidence="2 5" id="KW-0812">Transmembrane</keyword>
<evidence type="ECO:0000256" key="1">
    <source>
        <dbReference type="ARBA" id="ARBA00004141"/>
    </source>
</evidence>
<feature type="transmembrane region" description="Helical" evidence="5">
    <location>
        <begin position="196"/>
        <end position="215"/>
    </location>
</feature>
<keyword evidence="8" id="KW-0645">Protease</keyword>
<accession>A0ABW6BFQ0</accession>
<keyword evidence="8" id="KW-0378">Hydrolase</keyword>
<evidence type="ECO:0000256" key="4">
    <source>
        <dbReference type="ARBA" id="ARBA00023136"/>
    </source>
</evidence>
<dbReference type="GO" id="GO:0006508">
    <property type="term" value="P:proteolysis"/>
    <property type="evidence" value="ECO:0007669"/>
    <property type="project" value="UniProtKB-KW"/>
</dbReference>
<organism evidence="8 9">
    <name type="scientific">Sphingobacterium bambusae</name>
    <dbReference type="NCBI Taxonomy" id="662858"/>
    <lineage>
        <taxon>Bacteria</taxon>
        <taxon>Pseudomonadati</taxon>
        <taxon>Bacteroidota</taxon>
        <taxon>Sphingobacteriia</taxon>
        <taxon>Sphingobacteriales</taxon>
        <taxon>Sphingobacteriaceae</taxon>
        <taxon>Sphingobacterium</taxon>
    </lineage>
</organism>
<evidence type="ECO:0000256" key="2">
    <source>
        <dbReference type="ARBA" id="ARBA00022692"/>
    </source>
</evidence>
<keyword evidence="4 5" id="KW-0472">Membrane</keyword>
<evidence type="ECO:0000256" key="5">
    <source>
        <dbReference type="SAM" id="Phobius"/>
    </source>
</evidence>
<keyword evidence="9" id="KW-1185">Reference proteome</keyword>
<feature type="transmembrane region" description="Helical" evidence="5">
    <location>
        <begin position="110"/>
        <end position="134"/>
    </location>
</feature>
<name>A0ABW6BFQ0_9SPHI</name>
<dbReference type="InterPro" id="IPR046483">
    <property type="entry name" value="DUF6576"/>
</dbReference>
<evidence type="ECO:0000259" key="6">
    <source>
        <dbReference type="Pfam" id="PF01694"/>
    </source>
</evidence>